<dbReference type="EMBL" id="JAHMHR010000016">
    <property type="protein sequence ID" value="KAK1676749.1"/>
    <property type="molecule type" value="Genomic_DNA"/>
</dbReference>
<proteinExistence type="predicted"/>
<dbReference type="Proteomes" id="UP001224890">
    <property type="component" value="Unassembled WGS sequence"/>
</dbReference>
<keyword evidence="2" id="KW-1185">Reference proteome</keyword>
<comment type="caution">
    <text evidence="1">The sequence shown here is derived from an EMBL/GenBank/DDBJ whole genome shotgun (WGS) entry which is preliminary data.</text>
</comment>
<name>A0AAJ0EZ30_9PEZI</name>
<evidence type="ECO:0000313" key="2">
    <source>
        <dbReference type="Proteomes" id="UP001224890"/>
    </source>
</evidence>
<protein>
    <submittedName>
        <fullName evidence="1">Uncharacterized protein</fullName>
    </submittedName>
</protein>
<evidence type="ECO:0000313" key="1">
    <source>
        <dbReference type="EMBL" id="KAK1676749.1"/>
    </source>
</evidence>
<organism evidence="1 2">
    <name type="scientific">Colletotrichum godetiae</name>
    <dbReference type="NCBI Taxonomy" id="1209918"/>
    <lineage>
        <taxon>Eukaryota</taxon>
        <taxon>Fungi</taxon>
        <taxon>Dikarya</taxon>
        <taxon>Ascomycota</taxon>
        <taxon>Pezizomycotina</taxon>
        <taxon>Sordariomycetes</taxon>
        <taxon>Hypocreomycetidae</taxon>
        <taxon>Glomerellales</taxon>
        <taxon>Glomerellaceae</taxon>
        <taxon>Colletotrichum</taxon>
        <taxon>Colletotrichum acutatum species complex</taxon>
    </lineage>
</organism>
<gene>
    <name evidence="1" type="ORF">BDP55DRAFT_630839</name>
</gene>
<dbReference type="GeneID" id="85456735"/>
<sequence length="172" mass="19044">MTVHCQRKSSAASSSVATKQISIANTSESRTTALVSGRRLIDKSQRYCFSLLIECSCFNYSMRVAQRPDATLCDGFFDAMSRYPRYGYTEGLARVSKVQPFANCIIDTSLLVIISGILTGPTRQAKGSSELAFARFTTVDAQDRLMLPQPAIPCCLNPYDVAHALLYPYEYL</sequence>
<dbReference type="AlphaFoldDB" id="A0AAJ0EZ30"/>
<accession>A0AAJ0EZ30</accession>
<dbReference type="RefSeq" id="XP_060430752.1">
    <property type="nucleotide sequence ID" value="XM_060572209.1"/>
</dbReference>
<reference evidence="1" key="1">
    <citation type="submission" date="2021-06" db="EMBL/GenBank/DDBJ databases">
        <title>Comparative genomics, transcriptomics and evolutionary studies reveal genomic signatures of adaptation to plant cell wall in hemibiotrophic fungi.</title>
        <authorList>
            <consortium name="DOE Joint Genome Institute"/>
            <person name="Baroncelli R."/>
            <person name="Diaz J.F."/>
            <person name="Benocci T."/>
            <person name="Peng M."/>
            <person name="Battaglia E."/>
            <person name="Haridas S."/>
            <person name="Andreopoulos W."/>
            <person name="Labutti K."/>
            <person name="Pangilinan J."/>
            <person name="Floch G.L."/>
            <person name="Makela M.R."/>
            <person name="Henrissat B."/>
            <person name="Grigoriev I.V."/>
            <person name="Crouch J.A."/>
            <person name="De Vries R.P."/>
            <person name="Sukno S.A."/>
            <person name="Thon M.R."/>
        </authorList>
    </citation>
    <scope>NUCLEOTIDE SEQUENCE</scope>
    <source>
        <strain evidence="1">CBS 193.32</strain>
    </source>
</reference>